<evidence type="ECO:0000313" key="3">
    <source>
        <dbReference type="Proteomes" id="UP000268857"/>
    </source>
</evidence>
<dbReference type="AlphaFoldDB" id="A0A3S0XSS1"/>
<dbReference type="OrthoDB" id="547674at2"/>
<dbReference type="EMBL" id="RSCJ01000012">
    <property type="protein sequence ID" value="RUR79749.1"/>
    <property type="molecule type" value="Genomic_DNA"/>
</dbReference>
<reference evidence="2 3" key="1">
    <citation type="journal article" date="2019" name="Genome Biol. Evol.">
        <title>Day and night: Metabolic profiles and evolutionary relationships of six axenic non-marine cyanobacteria.</title>
        <authorList>
            <person name="Will S.E."/>
            <person name="Henke P."/>
            <person name="Boedeker C."/>
            <person name="Huang S."/>
            <person name="Brinkmann H."/>
            <person name="Rohde M."/>
            <person name="Jarek M."/>
            <person name="Friedl T."/>
            <person name="Seufert S."/>
            <person name="Schumacher M."/>
            <person name="Overmann J."/>
            <person name="Neumann-Schaal M."/>
            <person name="Petersen J."/>
        </authorList>
    </citation>
    <scope>NUCLEOTIDE SEQUENCE [LARGE SCALE GENOMIC DNA]</scope>
    <source>
        <strain evidence="2 3">PCC 6912</strain>
    </source>
</reference>
<proteinExistence type="predicted"/>
<keyword evidence="3" id="KW-1185">Reference proteome</keyword>
<dbReference type="PRINTS" id="PR00420">
    <property type="entry name" value="RNGMNOXGNASE"/>
</dbReference>
<dbReference type="Pfam" id="PF01593">
    <property type="entry name" value="Amino_oxidase"/>
    <property type="match status" value="1"/>
</dbReference>
<sequence length="425" mass="47281">MTNILIIGAGIAGLAVARELYSHGFSVTILEARNRIGGRIYTNKKFGFPVDLGASWIHGINKNPITQLAQDFKVRIQHTDFENIPVYGSNGELVEVKELEKARLLYKQIFGQAKALGKNLKQDISVAEAIQRILIEKEFSPLQKTLMKWFFTGREVQEGTDLDSYSLWEWDEYATFSGGNYLITNGYEEIIQRLAKGIDIRLQQKVIEIKYDDKSVSVKTDSGTFSADAVVITLPLGVLKSASVTFSPPLPESKLAAIDRLDMGVLNKVVLKFSKVFWLQNYDAIGYASQMANDFSDFLNLSRYIKVPVLVALTGGRFARSLETLSEEEVGERVMKVLRRMYGNNIPNPEIVIRTQWAADPFACGSYLTMPIGAKASDRATLAAPVANRLLFAGEATSEQYPSTVHGAYLSGLREANRILNEFAV</sequence>
<dbReference type="InterPro" id="IPR002937">
    <property type="entry name" value="Amino_oxidase"/>
</dbReference>
<dbReference type="PANTHER" id="PTHR10742:SF410">
    <property type="entry name" value="LYSINE-SPECIFIC HISTONE DEMETHYLASE 2"/>
    <property type="match status" value="1"/>
</dbReference>
<gene>
    <name evidence="2" type="ORF">PCC6912_32850</name>
</gene>
<dbReference type="STRING" id="211165.GCA_000317285_01487"/>
<comment type="caution">
    <text evidence="2">The sequence shown here is derived from an EMBL/GenBank/DDBJ whole genome shotgun (WGS) entry which is preliminary data.</text>
</comment>
<dbReference type="SUPFAM" id="SSF54373">
    <property type="entry name" value="FAD-linked reductases, C-terminal domain"/>
    <property type="match status" value="1"/>
</dbReference>
<dbReference type="InterPro" id="IPR036188">
    <property type="entry name" value="FAD/NAD-bd_sf"/>
</dbReference>
<dbReference type="RefSeq" id="WP_016877431.1">
    <property type="nucleotide sequence ID" value="NZ_AJLN01000051.1"/>
</dbReference>
<dbReference type="Gene3D" id="3.90.660.10">
    <property type="match status" value="1"/>
</dbReference>
<accession>A0A3S0XSS1</accession>
<dbReference type="InterPro" id="IPR050281">
    <property type="entry name" value="Flavin_monoamine_oxidase"/>
</dbReference>
<organism evidence="2 3">
    <name type="scientific">Chlorogloeopsis fritschii PCC 6912</name>
    <dbReference type="NCBI Taxonomy" id="211165"/>
    <lineage>
        <taxon>Bacteria</taxon>
        <taxon>Bacillati</taxon>
        <taxon>Cyanobacteriota</taxon>
        <taxon>Cyanophyceae</taxon>
        <taxon>Nostocales</taxon>
        <taxon>Chlorogloeopsidaceae</taxon>
        <taxon>Chlorogloeopsis</taxon>
    </lineage>
</organism>
<name>A0A3S0XSS1_CHLFR</name>
<dbReference type="Gene3D" id="3.50.50.60">
    <property type="entry name" value="FAD/NAD(P)-binding domain"/>
    <property type="match status" value="1"/>
</dbReference>
<protein>
    <submittedName>
        <fullName evidence="2">Amine oxidase</fullName>
    </submittedName>
</protein>
<dbReference type="GO" id="GO:0016491">
    <property type="term" value="F:oxidoreductase activity"/>
    <property type="evidence" value="ECO:0007669"/>
    <property type="project" value="InterPro"/>
</dbReference>
<dbReference type="SUPFAM" id="SSF51905">
    <property type="entry name" value="FAD/NAD(P)-binding domain"/>
    <property type="match status" value="1"/>
</dbReference>
<feature type="domain" description="Amine oxidase" evidence="1">
    <location>
        <begin position="11"/>
        <end position="420"/>
    </location>
</feature>
<evidence type="ECO:0000313" key="2">
    <source>
        <dbReference type="EMBL" id="RUR79749.1"/>
    </source>
</evidence>
<dbReference type="PANTHER" id="PTHR10742">
    <property type="entry name" value="FLAVIN MONOAMINE OXIDASE"/>
    <property type="match status" value="1"/>
</dbReference>
<dbReference type="Proteomes" id="UP000268857">
    <property type="component" value="Unassembled WGS sequence"/>
</dbReference>
<evidence type="ECO:0000259" key="1">
    <source>
        <dbReference type="Pfam" id="PF01593"/>
    </source>
</evidence>